<sequence>MPKLLAQFLQEQQEPFALEVYLLERGYSKGTTRDAASTNSRFFKAKRRYVDVPHCSEFVKAVFGRHSNRKISKNHGIAGRKCNFPKNRESVEEHADEDEFSCSESDANGNIFSEEKVDAERKLKWRINMEDGNKQLSPVSVLEETESDQGSSPVHHNECNLKTTQGETSTSIISQHKPKEPTHELTSRPNNPYDQYMINKRALQQKKQLLIDCVREVIENHRKKDDKKGQQLKKILGTEEFWKLVCENVWLWSQNSIHETNIFHLLNYDFMASVEEWINDFEMQKEGILMEIGDDILEGILSEIFIS</sequence>
<protein>
    <recommendedName>
        <fullName evidence="2">DUF4378 domain-containing protein</fullName>
    </recommendedName>
</protein>
<dbReference type="EMBL" id="JABTTQ020000003">
    <property type="protein sequence ID" value="KAK6160584.1"/>
    <property type="molecule type" value="Genomic_DNA"/>
</dbReference>
<dbReference type="Proteomes" id="UP001318860">
    <property type="component" value="Unassembled WGS sequence"/>
</dbReference>
<keyword evidence="4" id="KW-1185">Reference proteome</keyword>
<proteinExistence type="predicted"/>
<dbReference type="InterPro" id="IPR025486">
    <property type="entry name" value="DUF4378"/>
</dbReference>
<evidence type="ECO:0000256" key="1">
    <source>
        <dbReference type="SAM" id="MobiDB-lite"/>
    </source>
</evidence>
<gene>
    <name evidence="3" type="ORF">DH2020_003965</name>
</gene>
<feature type="compositionally biased region" description="Polar residues" evidence="1">
    <location>
        <begin position="148"/>
        <end position="174"/>
    </location>
</feature>
<accession>A0ABR0XND0</accession>
<dbReference type="PANTHER" id="PTHR37613">
    <property type="entry name" value="DUF4378 DOMAIN PROTEIN"/>
    <property type="match status" value="1"/>
</dbReference>
<evidence type="ECO:0000259" key="2">
    <source>
        <dbReference type="Pfam" id="PF14309"/>
    </source>
</evidence>
<feature type="domain" description="DUF4378" evidence="2">
    <location>
        <begin position="199"/>
        <end position="303"/>
    </location>
</feature>
<organism evidence="3 4">
    <name type="scientific">Rehmannia glutinosa</name>
    <name type="common">Chinese foxglove</name>
    <dbReference type="NCBI Taxonomy" id="99300"/>
    <lineage>
        <taxon>Eukaryota</taxon>
        <taxon>Viridiplantae</taxon>
        <taxon>Streptophyta</taxon>
        <taxon>Embryophyta</taxon>
        <taxon>Tracheophyta</taxon>
        <taxon>Spermatophyta</taxon>
        <taxon>Magnoliopsida</taxon>
        <taxon>eudicotyledons</taxon>
        <taxon>Gunneridae</taxon>
        <taxon>Pentapetalae</taxon>
        <taxon>asterids</taxon>
        <taxon>lamiids</taxon>
        <taxon>Lamiales</taxon>
        <taxon>Orobanchaceae</taxon>
        <taxon>Rehmannieae</taxon>
        <taxon>Rehmannia</taxon>
    </lineage>
</organism>
<evidence type="ECO:0000313" key="3">
    <source>
        <dbReference type="EMBL" id="KAK6160584.1"/>
    </source>
</evidence>
<reference evidence="3 4" key="1">
    <citation type="journal article" date="2021" name="Comput. Struct. Biotechnol. J.">
        <title>De novo genome assembly of the potent medicinal plant Rehmannia glutinosa using nanopore technology.</title>
        <authorList>
            <person name="Ma L."/>
            <person name="Dong C."/>
            <person name="Song C."/>
            <person name="Wang X."/>
            <person name="Zheng X."/>
            <person name="Niu Y."/>
            <person name="Chen S."/>
            <person name="Feng W."/>
        </authorList>
    </citation>
    <scope>NUCLEOTIDE SEQUENCE [LARGE SCALE GENOMIC DNA]</scope>
    <source>
        <strain evidence="3">DH-2019</strain>
    </source>
</reference>
<feature type="region of interest" description="Disordered" evidence="1">
    <location>
        <begin position="145"/>
        <end position="192"/>
    </location>
</feature>
<evidence type="ECO:0000313" key="4">
    <source>
        <dbReference type="Proteomes" id="UP001318860"/>
    </source>
</evidence>
<name>A0ABR0XND0_REHGL</name>
<feature type="compositionally biased region" description="Basic and acidic residues" evidence="1">
    <location>
        <begin position="177"/>
        <end position="186"/>
    </location>
</feature>
<comment type="caution">
    <text evidence="3">The sequence shown here is derived from an EMBL/GenBank/DDBJ whole genome shotgun (WGS) entry which is preliminary data.</text>
</comment>
<dbReference type="PANTHER" id="PTHR37613:SF4">
    <property type="entry name" value="DUF4378 DOMAIN-CONTAINING PROTEIN"/>
    <property type="match status" value="1"/>
</dbReference>
<dbReference type="Pfam" id="PF14309">
    <property type="entry name" value="DUF4378"/>
    <property type="match status" value="1"/>
</dbReference>